<dbReference type="SUPFAM" id="SSF55811">
    <property type="entry name" value="Nudix"/>
    <property type="match status" value="1"/>
</dbReference>
<dbReference type="Gene3D" id="3.90.79.10">
    <property type="entry name" value="Nucleoside Triphosphate Pyrophosphohydrolase"/>
    <property type="match status" value="1"/>
</dbReference>
<dbReference type="STRING" id="202951.GCA_001485025_00510"/>
<dbReference type="AlphaFoldDB" id="A0A4V2DNX9"/>
<dbReference type="InterPro" id="IPR000086">
    <property type="entry name" value="NUDIX_hydrolase_dom"/>
</dbReference>
<feature type="domain" description="Nudix hydrolase" evidence="1">
    <location>
        <begin position="2"/>
        <end position="142"/>
    </location>
</feature>
<dbReference type="InterPro" id="IPR015797">
    <property type="entry name" value="NUDIX_hydrolase-like_dom_sf"/>
</dbReference>
<reference evidence="2 3" key="1">
    <citation type="submission" date="2019-02" db="EMBL/GenBank/DDBJ databases">
        <title>The Batch Genome Submission of Acinetobacter spp. strains.</title>
        <authorList>
            <person name="Qin J."/>
            <person name="Hu Y."/>
            <person name="Ye H."/>
            <person name="Wei L."/>
            <person name="Feng Y."/>
            <person name="Zong Z."/>
        </authorList>
    </citation>
    <scope>NUCLEOTIDE SEQUENCE [LARGE SCALE GENOMIC DNA]</scope>
    <source>
        <strain evidence="2 3">WCHABo060081</strain>
    </source>
</reference>
<comment type="caution">
    <text evidence="2">The sequence shown here is derived from an EMBL/GenBank/DDBJ whole genome shotgun (WGS) entry which is preliminary data.</text>
</comment>
<accession>A0A4V2DNX9</accession>
<dbReference type="RefSeq" id="WP_130147992.1">
    <property type="nucleotide sequence ID" value="NZ_SGSU01000021.1"/>
</dbReference>
<dbReference type="PANTHER" id="PTHR43736">
    <property type="entry name" value="ADP-RIBOSE PYROPHOSPHATASE"/>
    <property type="match status" value="1"/>
</dbReference>
<organism evidence="2 3">
    <name type="scientific">Acinetobacter bouvetii</name>
    <dbReference type="NCBI Taxonomy" id="202951"/>
    <lineage>
        <taxon>Bacteria</taxon>
        <taxon>Pseudomonadati</taxon>
        <taxon>Pseudomonadota</taxon>
        <taxon>Gammaproteobacteria</taxon>
        <taxon>Moraxellales</taxon>
        <taxon>Moraxellaceae</taxon>
        <taxon>Acinetobacter</taxon>
    </lineage>
</organism>
<dbReference type="GO" id="GO:0003824">
    <property type="term" value="F:catalytic activity"/>
    <property type="evidence" value="ECO:0007669"/>
    <property type="project" value="UniProtKB-ARBA"/>
</dbReference>
<sequence>MKNIRGKAVCLFQHRGRVLLTQGFDSVKNEHYLMPIGGGIEFGELAVDAIRREVREEIQQEIHHVQQLQVLENIFSFDGQQGHEIVFVYAAEFSDRHVYAMQEIMGQESDGSVYQAAWYSAQELEVLKLPIYPQGIESLLFQPLPCGLALNS</sequence>
<evidence type="ECO:0000259" key="1">
    <source>
        <dbReference type="PROSITE" id="PS51462"/>
    </source>
</evidence>
<protein>
    <submittedName>
        <fullName evidence="2">NUDIX domain-containing protein</fullName>
    </submittedName>
</protein>
<proteinExistence type="predicted"/>
<gene>
    <name evidence="2" type="ORF">EXE25_16010</name>
</gene>
<dbReference type="EMBL" id="SGSU01000021">
    <property type="protein sequence ID" value="RZG64679.1"/>
    <property type="molecule type" value="Genomic_DNA"/>
</dbReference>
<evidence type="ECO:0000313" key="3">
    <source>
        <dbReference type="Proteomes" id="UP000293483"/>
    </source>
</evidence>
<evidence type="ECO:0000313" key="2">
    <source>
        <dbReference type="EMBL" id="RZG64679.1"/>
    </source>
</evidence>
<dbReference type="PANTHER" id="PTHR43736:SF2">
    <property type="entry name" value="MUTT_NUDIX FAMILY PROTEIN"/>
    <property type="match status" value="1"/>
</dbReference>
<dbReference type="PROSITE" id="PS51462">
    <property type="entry name" value="NUDIX"/>
    <property type="match status" value="1"/>
</dbReference>
<dbReference type="CDD" id="cd04688">
    <property type="entry name" value="NUDIX_Hydrolase"/>
    <property type="match status" value="1"/>
</dbReference>
<dbReference type="Pfam" id="PF00293">
    <property type="entry name" value="NUDIX"/>
    <property type="match status" value="1"/>
</dbReference>
<dbReference type="Proteomes" id="UP000293483">
    <property type="component" value="Unassembled WGS sequence"/>
</dbReference>
<name>A0A4V2DNX9_9GAMM</name>